<sequence>MPFPYLKSVDSGRRETLKIEDVVTLITNVGFPVTLCFILIRYVLDTVGEKLDKLDASLKLLTQAIQMLEEKQNNFKIMERK</sequence>
<dbReference type="Proteomes" id="UP000186058">
    <property type="component" value="Unassembled WGS sequence"/>
</dbReference>
<organism evidence="3 4">
    <name type="scientific">Paenibacillus helianthi</name>
    <dbReference type="NCBI Taxonomy" id="1349432"/>
    <lineage>
        <taxon>Bacteria</taxon>
        <taxon>Bacillati</taxon>
        <taxon>Bacillota</taxon>
        <taxon>Bacilli</taxon>
        <taxon>Bacillales</taxon>
        <taxon>Paenibacillaceae</taxon>
        <taxon>Paenibacillus</taxon>
    </lineage>
</organism>
<evidence type="ECO:0000256" key="2">
    <source>
        <dbReference type="SAM" id="Phobius"/>
    </source>
</evidence>
<protein>
    <recommendedName>
        <fullName evidence="5">YvrJ family protein</fullName>
    </recommendedName>
</protein>
<keyword evidence="2" id="KW-0812">Transmembrane</keyword>
<evidence type="ECO:0008006" key="5">
    <source>
        <dbReference type="Google" id="ProtNLM"/>
    </source>
</evidence>
<reference evidence="3 4" key="1">
    <citation type="submission" date="2016-03" db="EMBL/GenBank/DDBJ databases">
        <authorList>
            <person name="Sant'Anna F.H."/>
            <person name="Ambrosini A."/>
            <person name="Souza R."/>
            <person name="Bach E."/>
            <person name="Fernandes G."/>
            <person name="Balsanelli E."/>
            <person name="Baura V.A."/>
            <person name="Souza E.M."/>
            <person name="Passaglia L."/>
        </authorList>
    </citation>
    <scope>NUCLEOTIDE SEQUENCE [LARGE SCALE GENOMIC DNA]</scope>
    <source>
        <strain evidence="3 4">P26E</strain>
    </source>
</reference>
<keyword evidence="1" id="KW-0175">Coiled coil</keyword>
<evidence type="ECO:0000313" key="3">
    <source>
        <dbReference type="EMBL" id="OKP83257.1"/>
    </source>
</evidence>
<accession>A0ABX3EI14</accession>
<feature type="transmembrane region" description="Helical" evidence="2">
    <location>
        <begin position="22"/>
        <end position="44"/>
    </location>
</feature>
<comment type="caution">
    <text evidence="3">The sequence shown here is derived from an EMBL/GenBank/DDBJ whole genome shotgun (WGS) entry which is preliminary data.</text>
</comment>
<keyword evidence="4" id="KW-1185">Reference proteome</keyword>
<keyword evidence="2" id="KW-1133">Transmembrane helix</keyword>
<gene>
    <name evidence="3" type="ORF">A3844_22645</name>
</gene>
<proteinExistence type="predicted"/>
<keyword evidence="2" id="KW-0472">Membrane</keyword>
<evidence type="ECO:0000313" key="4">
    <source>
        <dbReference type="Proteomes" id="UP000186058"/>
    </source>
</evidence>
<evidence type="ECO:0000256" key="1">
    <source>
        <dbReference type="SAM" id="Coils"/>
    </source>
</evidence>
<dbReference type="EMBL" id="LVWI01000062">
    <property type="protein sequence ID" value="OKP83257.1"/>
    <property type="molecule type" value="Genomic_DNA"/>
</dbReference>
<name>A0ABX3EI14_9BACL</name>
<feature type="coiled-coil region" evidence="1">
    <location>
        <begin position="51"/>
        <end position="81"/>
    </location>
</feature>